<comment type="caution">
    <text evidence="1">The sequence shown here is derived from an EMBL/GenBank/DDBJ whole genome shotgun (WGS) entry which is preliminary data.</text>
</comment>
<proteinExistence type="predicted"/>
<dbReference type="RefSeq" id="XP_040747847.1">
    <property type="nucleotide sequence ID" value="XM_040886260.1"/>
</dbReference>
<organism evidence="1 2">
    <name type="scientific">Linderina pennispora</name>
    <dbReference type="NCBI Taxonomy" id="61395"/>
    <lineage>
        <taxon>Eukaryota</taxon>
        <taxon>Fungi</taxon>
        <taxon>Fungi incertae sedis</taxon>
        <taxon>Zoopagomycota</taxon>
        <taxon>Kickxellomycotina</taxon>
        <taxon>Kickxellomycetes</taxon>
        <taxon>Kickxellales</taxon>
        <taxon>Kickxellaceae</taxon>
        <taxon>Linderina</taxon>
    </lineage>
</organism>
<name>A0A1Y1WN45_9FUNG</name>
<dbReference type="AlphaFoldDB" id="A0A1Y1WN45"/>
<protein>
    <submittedName>
        <fullName evidence="1">Uncharacterized protein</fullName>
    </submittedName>
</protein>
<evidence type="ECO:0000313" key="1">
    <source>
        <dbReference type="EMBL" id="ORX74636.1"/>
    </source>
</evidence>
<dbReference type="Proteomes" id="UP000193922">
    <property type="component" value="Unassembled WGS sequence"/>
</dbReference>
<evidence type="ECO:0000313" key="2">
    <source>
        <dbReference type="Proteomes" id="UP000193922"/>
    </source>
</evidence>
<sequence>MEVMQSIYTTCWQEKSGYWYRVTQALAGAASFLRVKDHRRLLGGDPDPSPVRFDEEKRSQELSGWSCIETSRF</sequence>
<dbReference type="GeneID" id="63802908"/>
<accession>A0A1Y1WN45</accession>
<keyword evidence="2" id="KW-1185">Reference proteome</keyword>
<reference evidence="1 2" key="1">
    <citation type="submission" date="2016-07" db="EMBL/GenBank/DDBJ databases">
        <title>Pervasive Adenine N6-methylation of Active Genes in Fungi.</title>
        <authorList>
            <consortium name="DOE Joint Genome Institute"/>
            <person name="Mondo S.J."/>
            <person name="Dannebaum R.O."/>
            <person name="Kuo R.C."/>
            <person name="Labutti K."/>
            <person name="Haridas S."/>
            <person name="Kuo A."/>
            <person name="Salamov A."/>
            <person name="Ahrendt S.R."/>
            <person name="Lipzen A."/>
            <person name="Sullivan W."/>
            <person name="Andreopoulos W.B."/>
            <person name="Clum A."/>
            <person name="Lindquist E."/>
            <person name="Daum C."/>
            <person name="Ramamoorthy G.K."/>
            <person name="Gryganskyi A."/>
            <person name="Culley D."/>
            <person name="Magnuson J.K."/>
            <person name="James T.Y."/>
            <person name="O'Malley M.A."/>
            <person name="Stajich J.E."/>
            <person name="Spatafora J.W."/>
            <person name="Visel A."/>
            <person name="Grigoriev I.V."/>
        </authorList>
    </citation>
    <scope>NUCLEOTIDE SEQUENCE [LARGE SCALE GENOMIC DNA]</scope>
    <source>
        <strain evidence="1 2">ATCC 12442</strain>
    </source>
</reference>
<dbReference type="EMBL" id="MCFD01000001">
    <property type="protein sequence ID" value="ORX74636.1"/>
    <property type="molecule type" value="Genomic_DNA"/>
</dbReference>
<gene>
    <name evidence="1" type="ORF">DL89DRAFT_264457</name>
</gene>